<dbReference type="NCBIfam" id="TIGR02832">
    <property type="entry name" value="spo_yunB"/>
    <property type="match status" value="1"/>
</dbReference>
<dbReference type="PIRSF" id="PIRSF021383">
    <property type="entry name" value="YunB"/>
    <property type="match status" value="1"/>
</dbReference>
<keyword evidence="1" id="KW-0472">Membrane</keyword>
<dbReference type="Proteomes" id="UP001280629">
    <property type="component" value="Unassembled WGS sequence"/>
</dbReference>
<evidence type="ECO:0000313" key="2">
    <source>
        <dbReference type="EMBL" id="MDW0110976.1"/>
    </source>
</evidence>
<keyword evidence="3" id="KW-1185">Reference proteome</keyword>
<evidence type="ECO:0000313" key="3">
    <source>
        <dbReference type="Proteomes" id="UP001280629"/>
    </source>
</evidence>
<evidence type="ECO:0000256" key="1">
    <source>
        <dbReference type="SAM" id="Phobius"/>
    </source>
</evidence>
<organism evidence="2 3">
    <name type="scientific">Sporosarcina aquimarina</name>
    <dbReference type="NCBI Taxonomy" id="114975"/>
    <lineage>
        <taxon>Bacteria</taxon>
        <taxon>Bacillati</taxon>
        <taxon>Bacillota</taxon>
        <taxon>Bacilli</taxon>
        <taxon>Bacillales</taxon>
        <taxon>Caryophanaceae</taxon>
        <taxon>Sporosarcina</taxon>
    </lineage>
</organism>
<accession>A0ABU4G1X7</accession>
<dbReference type="Pfam" id="PF09560">
    <property type="entry name" value="Spore_YunB"/>
    <property type="match status" value="1"/>
</dbReference>
<dbReference type="RefSeq" id="WP_317936561.1">
    <property type="nucleotide sequence ID" value="NZ_JAUBDH010000009.1"/>
</dbReference>
<reference evidence="2 3" key="1">
    <citation type="submission" date="2023-06" db="EMBL/GenBank/DDBJ databases">
        <title>Sporosarcina sp. nov., isolated from Korean traditional fermented seafood 'Jeotgal'.</title>
        <authorList>
            <person name="Yang A.-I."/>
            <person name="Shin N.-R."/>
        </authorList>
    </citation>
    <scope>NUCLEOTIDE SEQUENCE [LARGE SCALE GENOMIC DNA]</scope>
    <source>
        <strain evidence="2 3">KCTC3840</strain>
    </source>
</reference>
<protein>
    <submittedName>
        <fullName evidence="2">Sporulation protein YunB</fullName>
    </submittedName>
</protein>
<proteinExistence type="predicted"/>
<keyword evidence="1" id="KW-0812">Transmembrane</keyword>
<gene>
    <name evidence="2" type="primary">yunB</name>
    <name evidence="2" type="ORF">QT716_13105</name>
</gene>
<dbReference type="InterPro" id="IPR014197">
    <property type="entry name" value="Sporulation_prot_YunB"/>
</dbReference>
<dbReference type="EMBL" id="JAUBDH010000009">
    <property type="protein sequence ID" value="MDW0110976.1"/>
    <property type="molecule type" value="Genomic_DNA"/>
</dbReference>
<comment type="caution">
    <text evidence="2">The sequence shown here is derived from an EMBL/GenBank/DDBJ whole genome shotgun (WGS) entry which is preliminary data.</text>
</comment>
<keyword evidence="1" id="KW-1133">Transmembrane helix</keyword>
<sequence length="255" mass="28566">MKFHMQVPKQRKKKRRWIKLIIPVLLLSIVLSFYYLNMKLKPLYMNYAEVQTRKIAAHVISQAIQSRSSSVLDVNDVLLNIPNDSTETVTLKIDAETINQIMAELHELVEEHLERAESGDLDMLPQSEELDFDTEGMEKHGGVVFFVPIGQVAGIPLLGNLGPKIPIRFHILGDVHGDIDTNLREYGINNVYMEVNAVLTVNVQIIIPIATKQSTVVQEFPIAIGIIQGVVPQIYTKGGQSPANIEVPLEDVKKP</sequence>
<name>A0ABU4G1X7_9BACL</name>
<feature type="transmembrane region" description="Helical" evidence="1">
    <location>
        <begin position="20"/>
        <end position="36"/>
    </location>
</feature>